<feature type="compositionally biased region" description="Low complexity" evidence="6">
    <location>
        <begin position="95"/>
        <end position="107"/>
    </location>
</feature>
<organism evidence="8 9">
    <name type="scientific">Pseudallescheria apiosperma</name>
    <name type="common">Scedosporium apiospermum</name>
    <dbReference type="NCBI Taxonomy" id="563466"/>
    <lineage>
        <taxon>Eukaryota</taxon>
        <taxon>Fungi</taxon>
        <taxon>Dikarya</taxon>
        <taxon>Ascomycota</taxon>
        <taxon>Pezizomycotina</taxon>
        <taxon>Sordariomycetes</taxon>
        <taxon>Hypocreomycetidae</taxon>
        <taxon>Microascales</taxon>
        <taxon>Microascaceae</taxon>
        <taxon>Scedosporium</taxon>
    </lineage>
</organism>
<evidence type="ECO:0000313" key="9">
    <source>
        <dbReference type="Proteomes" id="UP000028545"/>
    </source>
</evidence>
<feature type="compositionally biased region" description="Low complexity" evidence="6">
    <location>
        <begin position="579"/>
        <end position="598"/>
    </location>
</feature>
<dbReference type="HOGENOM" id="CLU_014314_2_0_1"/>
<evidence type="ECO:0000256" key="2">
    <source>
        <dbReference type="ARBA" id="ARBA00017880"/>
    </source>
</evidence>
<dbReference type="GO" id="GO:0005774">
    <property type="term" value="C:vacuolar membrane"/>
    <property type="evidence" value="ECO:0007669"/>
    <property type="project" value="UniProtKB-SubCell"/>
</dbReference>
<dbReference type="InterPro" id="IPR005365">
    <property type="entry name" value="Npr3"/>
</dbReference>
<evidence type="ECO:0000259" key="7">
    <source>
        <dbReference type="Pfam" id="PF24064"/>
    </source>
</evidence>
<comment type="subcellular location">
    <subcellularLocation>
        <location evidence="5">Vacuole membrane</location>
        <topology evidence="5">Peripheral membrane protein</topology>
    </subcellularLocation>
</comment>
<dbReference type="PANTHER" id="PTHR13153:SF5">
    <property type="entry name" value="GATOR COMPLEX PROTEIN NPRL3"/>
    <property type="match status" value="1"/>
</dbReference>
<evidence type="ECO:0000256" key="1">
    <source>
        <dbReference type="ARBA" id="ARBA00010546"/>
    </source>
</evidence>
<protein>
    <recommendedName>
        <fullName evidence="2 5">Nitrogen permease regulator 3</fullName>
    </recommendedName>
    <alternativeName>
        <fullName evidence="4 5">Required for meiotic nuclear division protein 11</fullName>
    </alternativeName>
</protein>
<comment type="caution">
    <text evidence="8">The sequence shown here is derived from an EMBL/GenBank/DDBJ whole genome shotgun (WGS) entry which is preliminary data.</text>
</comment>
<dbReference type="GO" id="GO:0034198">
    <property type="term" value="P:cellular response to amino acid starvation"/>
    <property type="evidence" value="ECO:0007669"/>
    <property type="project" value="TreeGrafter"/>
</dbReference>
<accession>A0A084G389</accession>
<evidence type="ECO:0000256" key="6">
    <source>
        <dbReference type="SAM" id="MobiDB-lite"/>
    </source>
</evidence>
<reference evidence="8 9" key="1">
    <citation type="journal article" date="2014" name="Genome Announc.">
        <title>Draft genome sequence of the pathogenic fungus Scedosporium apiospermum.</title>
        <authorList>
            <person name="Vandeputte P."/>
            <person name="Ghamrawi S."/>
            <person name="Rechenmann M."/>
            <person name="Iltis A."/>
            <person name="Giraud S."/>
            <person name="Fleury M."/>
            <person name="Thornton C."/>
            <person name="Delhaes L."/>
            <person name="Meyer W."/>
            <person name="Papon N."/>
            <person name="Bouchara J.P."/>
        </authorList>
    </citation>
    <scope>NUCLEOTIDE SEQUENCE [LARGE SCALE GENOMIC DNA]</scope>
    <source>
        <strain evidence="8 9">IHEM 14462</strain>
    </source>
</reference>
<dbReference type="Pfam" id="PF24064">
    <property type="entry name" value="HTH_NPRL3"/>
    <property type="match status" value="1"/>
</dbReference>
<dbReference type="VEuPathDB" id="FungiDB:SAPIO_CDS6791"/>
<feature type="region of interest" description="Disordered" evidence="6">
    <location>
        <begin position="550"/>
        <end position="622"/>
    </location>
</feature>
<dbReference type="GO" id="GO:0038202">
    <property type="term" value="P:TORC1 signaling"/>
    <property type="evidence" value="ECO:0007669"/>
    <property type="project" value="TreeGrafter"/>
</dbReference>
<dbReference type="EMBL" id="JOWA01000107">
    <property type="protein sequence ID" value="KEZ41801.1"/>
    <property type="molecule type" value="Genomic_DNA"/>
</dbReference>
<evidence type="ECO:0000256" key="5">
    <source>
        <dbReference type="RuleBase" id="RU368069"/>
    </source>
</evidence>
<comment type="similarity">
    <text evidence="1 5">Belongs to the NPR3 family.</text>
</comment>
<dbReference type="GeneID" id="27725863"/>
<dbReference type="Pfam" id="PF03666">
    <property type="entry name" value="NPR3"/>
    <property type="match status" value="1"/>
</dbReference>
<dbReference type="Proteomes" id="UP000028545">
    <property type="component" value="Unassembled WGS sequence"/>
</dbReference>
<dbReference type="AlphaFoldDB" id="A0A084G389"/>
<dbReference type="GO" id="GO:1990130">
    <property type="term" value="C:GATOR1 complex"/>
    <property type="evidence" value="ECO:0007669"/>
    <property type="project" value="TreeGrafter"/>
</dbReference>
<keyword evidence="5" id="KW-0469">Meiosis</keyword>
<dbReference type="GO" id="GO:1904262">
    <property type="term" value="P:negative regulation of TORC1 signaling"/>
    <property type="evidence" value="ECO:0007669"/>
    <property type="project" value="TreeGrafter"/>
</dbReference>
<dbReference type="GO" id="GO:0010508">
    <property type="term" value="P:positive regulation of autophagy"/>
    <property type="evidence" value="ECO:0007669"/>
    <property type="project" value="TreeGrafter"/>
</dbReference>
<feature type="region of interest" description="Disordered" evidence="6">
    <location>
        <begin position="152"/>
        <end position="214"/>
    </location>
</feature>
<feature type="compositionally biased region" description="Polar residues" evidence="6">
    <location>
        <begin position="38"/>
        <end position="47"/>
    </location>
</feature>
<feature type="compositionally biased region" description="Low complexity" evidence="6">
    <location>
        <begin position="608"/>
        <end position="620"/>
    </location>
</feature>
<evidence type="ECO:0000256" key="3">
    <source>
        <dbReference type="ARBA" id="ARBA00025376"/>
    </source>
</evidence>
<keyword evidence="5" id="KW-0732">Signal</keyword>
<dbReference type="OMA" id="RTDYVWK"/>
<dbReference type="InterPro" id="IPR056603">
    <property type="entry name" value="HTH_NPRL3"/>
</dbReference>
<feature type="region of interest" description="Disordered" evidence="6">
    <location>
        <begin position="30"/>
        <end position="50"/>
    </location>
</feature>
<sequence>MSLPVLPSPSNLLGVALVVNRTRDGPALVFHYPPEISPETNGQSPTDSAEDSFAHDDIILERLLQPERSRQPQGQGGFHHHHHHSGRGGREDHSISGSGSQASTSWGSVAGFPSGDLATLLSPARPYHKRLFQVSLDSLYLVSCPVHVPDNGIWKKTKKQGRSKSRTKQVDSSINLRDLESLAASRNGGEQPSIASPEEPPQNPSEKQPAEEEEKVSSMTMFNVVFILAPKKHEVKELVNALYSNITKKVNKAYKYCQQRSDFVWKESKQIIRLKEKARESKTPIQPLWKEILEVSSLASSIREIYQSLSQNRIVSFQLDTAAGPLSLSTQIPMPFYIPDVGPDTETAQHGLWLTSANTYIPEVALEEPEFLEKNFALLLMDGEKKIISQLQVDLDPTTIAMVEFVRLCKPTVSLYQIGQSNILGHSQVRKYAHHFISWRRAIAIPPLHARDVYIMSPNCKLSVLPRASQQWARTFPVAPPLTNFLADLSYAPRPYKHFCPSKAHRPNYLSMLAWLMRGGWVTQLCTFAYVVVWPEIIYEVEHQIEADELRGVGKPSPSSDTQASTSPSDKNDSPSPPQQQQHQPSSSTTTTTAAASPLKPPSPTTTPSPSSTQTTTTTAEQIAEKARLERMATKAHLIAAEKATAHARKTPPTQTPHPSTNDAPHLSRIDPYIVLDAGRATGRDSLYLEAIGKRFEDAATREAWVKFWKYFDGRSALERVALQEDMKRKEVWNLLTGMSEYLLCVRHW</sequence>
<dbReference type="OrthoDB" id="18648at2759"/>
<name>A0A084G389_PSEDA</name>
<evidence type="ECO:0000256" key="4">
    <source>
        <dbReference type="ARBA" id="ARBA00030028"/>
    </source>
</evidence>
<feature type="compositionally biased region" description="Basic residues" evidence="6">
    <location>
        <begin position="155"/>
        <end position="167"/>
    </location>
</feature>
<evidence type="ECO:0000313" key="8">
    <source>
        <dbReference type="EMBL" id="KEZ41801.1"/>
    </source>
</evidence>
<dbReference type="KEGG" id="sapo:SAPIO_CDS6791"/>
<gene>
    <name evidence="8" type="ORF">SAPIO_CDS6791</name>
</gene>
<dbReference type="GO" id="GO:0051321">
    <property type="term" value="P:meiotic cell cycle"/>
    <property type="evidence" value="ECO:0007669"/>
    <property type="project" value="UniProtKB-UniRule"/>
</dbReference>
<keyword evidence="9" id="KW-1185">Reference proteome</keyword>
<comment type="function">
    <text evidence="3 5">Mediates inactivation of the TORC1 complex in response to amino acid starvation. Required for meiotic nuclear division.</text>
</comment>
<proteinExistence type="inferred from homology"/>
<feature type="region of interest" description="Disordered" evidence="6">
    <location>
        <begin position="68"/>
        <end position="107"/>
    </location>
</feature>
<dbReference type="RefSeq" id="XP_016641600.1">
    <property type="nucleotide sequence ID" value="XM_016788801.1"/>
</dbReference>
<feature type="region of interest" description="Disordered" evidence="6">
    <location>
        <begin position="643"/>
        <end position="667"/>
    </location>
</feature>
<feature type="compositionally biased region" description="Basic residues" evidence="6">
    <location>
        <begin position="78"/>
        <end position="87"/>
    </location>
</feature>
<feature type="domain" description="GATOR1 complex protein NPRL3 C-terminal HTH" evidence="7">
    <location>
        <begin position="685"/>
        <end position="743"/>
    </location>
</feature>
<dbReference type="PANTHER" id="PTHR13153">
    <property type="entry name" value="CGTHBA PROTEIN -14 GENE PROTEIN"/>
    <property type="match status" value="1"/>
</dbReference>